<evidence type="ECO:0000313" key="2">
    <source>
        <dbReference type="EMBL" id="ATP55360.1"/>
    </source>
</evidence>
<dbReference type="EMBL" id="CP024091">
    <property type="protein sequence ID" value="ATP55360.1"/>
    <property type="molecule type" value="Genomic_DNA"/>
</dbReference>
<dbReference type="AlphaFoldDB" id="A0A2D1U186"/>
<keyword evidence="1" id="KW-0812">Transmembrane</keyword>
<dbReference type="KEGG" id="pgs:CPT03_02215"/>
<name>A0A2D1U186_9SPHI</name>
<evidence type="ECO:0000313" key="3">
    <source>
        <dbReference type="Proteomes" id="UP000223749"/>
    </source>
</evidence>
<protein>
    <recommendedName>
        <fullName evidence="4">DUF2975 domain-containing protein</fullName>
    </recommendedName>
</protein>
<keyword evidence="1" id="KW-1133">Transmembrane helix</keyword>
<accession>A0A2D1U186</accession>
<gene>
    <name evidence="2" type="ORF">CPT03_02215</name>
</gene>
<feature type="transmembrane region" description="Helical" evidence="1">
    <location>
        <begin position="12"/>
        <end position="34"/>
    </location>
</feature>
<sequence length="216" mass="24494">MNMKLSDSKIIKFLNSLATIILVLYAIFIFLKLFSPGAPKMSNSTRGYQVYDVIAKNKDQVLNQTLGEWFNDRLVVQPTNQSLVHLRFKSPSELFSFPAVLFQISQLIYWLLIGLIIYYIKKLFSSFNKDEVFTKKNATMILFGAITLILLPIIRWITQELFINCIVKLHLNDSGYVLQNGAGLIGSETLVGLTLLAFALAFKAGVNTRQENESFI</sequence>
<feature type="transmembrane region" description="Helical" evidence="1">
    <location>
        <begin position="95"/>
        <end position="120"/>
    </location>
</feature>
<evidence type="ECO:0008006" key="4">
    <source>
        <dbReference type="Google" id="ProtNLM"/>
    </source>
</evidence>
<proteinExistence type="predicted"/>
<keyword evidence="1" id="KW-0472">Membrane</keyword>
<dbReference type="Proteomes" id="UP000223749">
    <property type="component" value="Chromosome"/>
</dbReference>
<feature type="transmembrane region" description="Helical" evidence="1">
    <location>
        <begin position="140"/>
        <end position="157"/>
    </location>
</feature>
<keyword evidence="3" id="KW-1185">Reference proteome</keyword>
<evidence type="ECO:0000256" key="1">
    <source>
        <dbReference type="SAM" id="Phobius"/>
    </source>
</evidence>
<reference evidence="2 3" key="1">
    <citation type="submission" date="2017-10" db="EMBL/GenBank/DDBJ databases">
        <title>Whole genome of Pedobacter ginsengisoli T01R-27 isolated from tomato rhizosphere.</title>
        <authorList>
            <person name="Weon H.-Y."/>
            <person name="Lee S.A."/>
            <person name="Sang M.K."/>
            <person name="Song J."/>
        </authorList>
    </citation>
    <scope>NUCLEOTIDE SEQUENCE [LARGE SCALE GENOMIC DNA]</scope>
    <source>
        <strain evidence="2 3">T01R-27</strain>
    </source>
</reference>
<organism evidence="2 3">
    <name type="scientific">Pedobacter ginsengisoli</name>
    <dbReference type="NCBI Taxonomy" id="363852"/>
    <lineage>
        <taxon>Bacteria</taxon>
        <taxon>Pseudomonadati</taxon>
        <taxon>Bacteroidota</taxon>
        <taxon>Sphingobacteriia</taxon>
        <taxon>Sphingobacteriales</taxon>
        <taxon>Sphingobacteriaceae</taxon>
        <taxon>Pedobacter</taxon>
    </lineage>
</organism>
<feature type="transmembrane region" description="Helical" evidence="1">
    <location>
        <begin position="177"/>
        <end position="202"/>
    </location>
</feature>